<sequence>MIVITWVILSLIIMSFFVYKLNVITQNICQYIQHHYPEEYAHCDQMSSKMDPVHKDTQIQLMESFHSGNVLLLQDPALEQLRQQLSRSKILFVLSPFLLMIVMTIVTYG</sequence>
<proteinExistence type="predicted"/>
<keyword evidence="1" id="KW-0472">Membrane</keyword>
<evidence type="ECO:0000313" key="3">
    <source>
        <dbReference type="EMBL" id="RPA34749.1"/>
    </source>
</evidence>
<dbReference type="Proteomes" id="UP000278855">
    <property type="component" value="Unassembled WGS sequence"/>
</dbReference>
<gene>
    <name evidence="3" type="ORF">EGC77_03510</name>
    <name evidence="2" type="ORF">EGC80_19840</name>
</gene>
<accession>A0A3N4E943</accession>
<dbReference type="EMBL" id="RKKB01000001">
    <property type="protein sequence ID" value="RPA34749.1"/>
    <property type="molecule type" value="Genomic_DNA"/>
</dbReference>
<dbReference type="EMBL" id="CP034073">
    <property type="protein sequence ID" value="AZG36893.1"/>
    <property type="molecule type" value="Genomic_DNA"/>
</dbReference>
<keyword evidence="1" id="KW-0812">Transmembrane</keyword>
<reference evidence="2 4" key="1">
    <citation type="submission" date="2018-11" db="EMBL/GenBank/DDBJ databases">
        <title>Shewanella sp. M2.</title>
        <authorList>
            <person name="Hwang Y.J."/>
            <person name="Hwang C.Y."/>
        </authorList>
    </citation>
    <scope>NUCLEOTIDE SEQUENCE [LARGE SCALE GENOMIC DNA]</scope>
    <source>
        <strain evidence="2 4">M2</strain>
    </source>
</reference>
<protein>
    <submittedName>
        <fullName evidence="3">Uncharacterized protein</fullName>
    </submittedName>
</protein>
<evidence type="ECO:0000313" key="2">
    <source>
        <dbReference type="EMBL" id="AZG36893.1"/>
    </source>
</evidence>
<evidence type="ECO:0000256" key="1">
    <source>
        <dbReference type="SAM" id="Phobius"/>
    </source>
</evidence>
<keyword evidence="1" id="KW-1133">Transmembrane helix</keyword>
<keyword evidence="4" id="KW-1185">Reference proteome</keyword>
<evidence type="ECO:0000313" key="4">
    <source>
        <dbReference type="Proteomes" id="UP000273778"/>
    </source>
</evidence>
<dbReference type="RefSeq" id="WP_124693508.1">
    <property type="nucleotide sequence ID" value="NZ_RKKB01000001.1"/>
</dbReference>
<dbReference type="Proteomes" id="UP000273778">
    <property type="component" value="Chromosome"/>
</dbReference>
<reference evidence="3" key="3">
    <citation type="submission" date="2018-11" db="EMBL/GenBank/DDBJ databases">
        <authorList>
            <person name="Hwang Y.J."/>
            <person name="Hwang C.Y."/>
        </authorList>
    </citation>
    <scope>NUCLEOTIDE SEQUENCE</scope>
    <source>
        <strain evidence="3">R106</strain>
    </source>
</reference>
<dbReference type="KEGG" id="spsr:EGC80_19840"/>
<feature type="transmembrane region" description="Helical" evidence="1">
    <location>
        <begin position="90"/>
        <end position="108"/>
    </location>
</feature>
<organism evidence="3 5">
    <name type="scientific">Shewanella psychromarinicola</name>
    <dbReference type="NCBI Taxonomy" id="2487742"/>
    <lineage>
        <taxon>Bacteria</taxon>
        <taxon>Pseudomonadati</taxon>
        <taxon>Pseudomonadota</taxon>
        <taxon>Gammaproteobacteria</taxon>
        <taxon>Alteromonadales</taxon>
        <taxon>Shewanellaceae</taxon>
        <taxon>Shewanella</taxon>
    </lineage>
</organism>
<reference evidence="5" key="2">
    <citation type="submission" date="2018-11" db="EMBL/GenBank/DDBJ databases">
        <title>Shewanella sp. R106.</title>
        <authorList>
            <person name="Hwang Y.J."/>
            <person name="Hwang C.Y."/>
        </authorList>
    </citation>
    <scope>NUCLEOTIDE SEQUENCE [LARGE SCALE GENOMIC DNA]</scope>
    <source>
        <strain evidence="5">R106</strain>
    </source>
</reference>
<feature type="transmembrane region" description="Helical" evidence="1">
    <location>
        <begin position="6"/>
        <end position="24"/>
    </location>
</feature>
<dbReference type="AlphaFoldDB" id="A0A3N4E943"/>
<name>A0A3N4E943_9GAMM</name>
<evidence type="ECO:0000313" key="5">
    <source>
        <dbReference type="Proteomes" id="UP000278855"/>
    </source>
</evidence>